<dbReference type="Gene3D" id="3.40.50.300">
    <property type="entry name" value="P-loop containing nucleotide triphosphate hydrolases"/>
    <property type="match status" value="1"/>
</dbReference>
<evidence type="ECO:0000313" key="6">
    <source>
        <dbReference type="EMBL" id="GAA0743589.1"/>
    </source>
</evidence>
<keyword evidence="7" id="KW-1185">Reference proteome</keyword>
<dbReference type="SUPFAM" id="SSF52540">
    <property type="entry name" value="P-loop containing nucleoside triphosphate hydrolases"/>
    <property type="match status" value="1"/>
</dbReference>
<gene>
    <name evidence="6" type="ORF">GCM10008906_27560</name>
</gene>
<organism evidence="6 7">
    <name type="scientific">Clostridium oceanicum</name>
    <dbReference type="NCBI Taxonomy" id="1543"/>
    <lineage>
        <taxon>Bacteria</taxon>
        <taxon>Bacillati</taxon>
        <taxon>Bacillota</taxon>
        <taxon>Clostridia</taxon>
        <taxon>Eubacteriales</taxon>
        <taxon>Clostridiaceae</taxon>
        <taxon>Clostridium</taxon>
    </lineage>
</organism>
<evidence type="ECO:0000259" key="5">
    <source>
        <dbReference type="PROSITE" id="PS50893"/>
    </source>
</evidence>
<dbReference type="PROSITE" id="PS50893">
    <property type="entry name" value="ABC_TRANSPORTER_2"/>
    <property type="match status" value="1"/>
</dbReference>
<dbReference type="InterPro" id="IPR003439">
    <property type="entry name" value="ABC_transporter-like_ATP-bd"/>
</dbReference>
<proteinExistence type="inferred from homology"/>
<evidence type="ECO:0000256" key="4">
    <source>
        <dbReference type="ARBA" id="ARBA00022840"/>
    </source>
</evidence>
<keyword evidence="4 6" id="KW-0067">ATP-binding</keyword>
<reference evidence="6 7" key="1">
    <citation type="journal article" date="2019" name="Int. J. Syst. Evol. Microbiol.">
        <title>The Global Catalogue of Microorganisms (GCM) 10K type strain sequencing project: providing services to taxonomists for standard genome sequencing and annotation.</title>
        <authorList>
            <consortium name="The Broad Institute Genomics Platform"/>
            <consortium name="The Broad Institute Genome Sequencing Center for Infectious Disease"/>
            <person name="Wu L."/>
            <person name="Ma J."/>
        </authorList>
    </citation>
    <scope>NUCLEOTIDE SEQUENCE [LARGE SCALE GENOMIC DNA]</scope>
    <source>
        <strain evidence="6 7">JCM 1407</strain>
    </source>
</reference>
<dbReference type="Pfam" id="PF00005">
    <property type="entry name" value="ABC_tran"/>
    <property type="match status" value="1"/>
</dbReference>
<comment type="caution">
    <text evidence="6">The sequence shown here is derived from an EMBL/GenBank/DDBJ whole genome shotgun (WGS) entry which is preliminary data.</text>
</comment>
<dbReference type="InterPro" id="IPR017871">
    <property type="entry name" value="ABC_transporter-like_CS"/>
</dbReference>
<accession>A0ABN1JNT3</accession>
<evidence type="ECO:0000256" key="3">
    <source>
        <dbReference type="ARBA" id="ARBA00022741"/>
    </source>
</evidence>
<sequence length="302" mass="34269">MGTILKTNNLTKIYKGVTVVDKLNITLNKGEIYGFIGKNGAGKTTTIKMIMGLIKANRGEIELFGSNKNNQRIYGKIGSIIEYPGFYPNLTAKENLEIHRRMIGMQSKSCIKDSLNIVGLKDAADKRVRNFSLGMKQRLGVARAILHNPELLILDEPTNGLDPVGIKEMREFIEDLSNKRGVTVLISSHILSEVQLLATKIGIINKGVLLEEIGYDELQRRNRHYLELKVNNDKKASFLLENKLNISDYEVWEKNIIRVYEKINKSSKINRTMITNDIDVDEISVKLDNLEDYFIRLTGKND</sequence>
<name>A0ABN1JNT3_9CLOT</name>
<feature type="domain" description="ABC transporter" evidence="5">
    <location>
        <begin position="5"/>
        <end position="231"/>
    </location>
</feature>
<dbReference type="PANTHER" id="PTHR43335:SF8">
    <property type="entry name" value="ABC TRANSPORTER, ATP-BINDING PROTEIN"/>
    <property type="match status" value="1"/>
</dbReference>
<keyword evidence="3" id="KW-0547">Nucleotide-binding</keyword>
<protein>
    <submittedName>
        <fullName evidence="6">ABC transporter ATP-binding protein</fullName>
    </submittedName>
</protein>
<keyword evidence="2" id="KW-0813">Transport</keyword>
<evidence type="ECO:0000256" key="1">
    <source>
        <dbReference type="ARBA" id="ARBA00005417"/>
    </source>
</evidence>
<dbReference type="PANTHER" id="PTHR43335">
    <property type="entry name" value="ABC TRANSPORTER, ATP-BINDING PROTEIN"/>
    <property type="match status" value="1"/>
</dbReference>
<dbReference type="InterPro" id="IPR003593">
    <property type="entry name" value="AAA+_ATPase"/>
</dbReference>
<dbReference type="SMART" id="SM00382">
    <property type="entry name" value="AAA"/>
    <property type="match status" value="1"/>
</dbReference>
<dbReference type="GO" id="GO:0005524">
    <property type="term" value="F:ATP binding"/>
    <property type="evidence" value="ECO:0007669"/>
    <property type="project" value="UniProtKB-KW"/>
</dbReference>
<dbReference type="PROSITE" id="PS00211">
    <property type="entry name" value="ABC_TRANSPORTER_1"/>
    <property type="match status" value="1"/>
</dbReference>
<dbReference type="InterPro" id="IPR027417">
    <property type="entry name" value="P-loop_NTPase"/>
</dbReference>
<evidence type="ECO:0000313" key="7">
    <source>
        <dbReference type="Proteomes" id="UP001501510"/>
    </source>
</evidence>
<dbReference type="Proteomes" id="UP001501510">
    <property type="component" value="Unassembled WGS sequence"/>
</dbReference>
<evidence type="ECO:0000256" key="2">
    <source>
        <dbReference type="ARBA" id="ARBA00022448"/>
    </source>
</evidence>
<dbReference type="EMBL" id="BAAACG010000010">
    <property type="protein sequence ID" value="GAA0743589.1"/>
    <property type="molecule type" value="Genomic_DNA"/>
</dbReference>
<dbReference type="RefSeq" id="WP_343762339.1">
    <property type="nucleotide sequence ID" value="NZ_BAAACG010000010.1"/>
</dbReference>
<dbReference type="CDD" id="cd03268">
    <property type="entry name" value="ABC_BcrA_bacitracin_resist"/>
    <property type="match status" value="1"/>
</dbReference>
<comment type="similarity">
    <text evidence="1">Belongs to the ABC transporter superfamily.</text>
</comment>